<name>A0A196S574_BLAHN</name>
<comment type="caution">
    <text evidence="2">The sequence shown here is derived from an EMBL/GenBank/DDBJ whole genome shotgun (WGS) entry which is preliminary data.</text>
</comment>
<dbReference type="PANTHER" id="PTHR15414:SF0">
    <property type="entry name" value="ENDOPLASMIC RETICULUM LECTIN 1"/>
    <property type="match status" value="1"/>
</dbReference>
<dbReference type="Gene3D" id="2.70.130.10">
    <property type="entry name" value="Mannose-6-phosphate receptor binding domain"/>
    <property type="match status" value="1"/>
</dbReference>
<dbReference type="Pfam" id="PF07915">
    <property type="entry name" value="PRKCSH"/>
    <property type="match status" value="1"/>
</dbReference>
<evidence type="ECO:0000313" key="2">
    <source>
        <dbReference type="EMBL" id="OAO12238.1"/>
    </source>
</evidence>
<protein>
    <recommendedName>
        <fullName evidence="1">Protein OS9-like domain-containing protein</fullName>
    </recommendedName>
</protein>
<dbReference type="OrthoDB" id="448954at2759"/>
<accession>A0A196S574</accession>
<dbReference type="InterPro" id="IPR045149">
    <property type="entry name" value="OS-9-like"/>
</dbReference>
<evidence type="ECO:0000259" key="1">
    <source>
        <dbReference type="Pfam" id="PF07915"/>
    </source>
</evidence>
<feature type="domain" description="Protein OS9-like" evidence="1">
    <location>
        <begin position="127"/>
        <end position="196"/>
    </location>
</feature>
<dbReference type="GO" id="GO:0030970">
    <property type="term" value="P:retrograde protein transport, ER to cytosol"/>
    <property type="evidence" value="ECO:0007669"/>
    <property type="project" value="TreeGrafter"/>
</dbReference>
<dbReference type="EMBL" id="LXWW01000558">
    <property type="protein sequence ID" value="OAO12238.1"/>
    <property type="molecule type" value="Genomic_DNA"/>
</dbReference>
<dbReference type="PANTHER" id="PTHR15414">
    <property type="entry name" value="OS-9-RELATED"/>
    <property type="match status" value="1"/>
</dbReference>
<dbReference type="GO" id="GO:0030968">
    <property type="term" value="P:endoplasmic reticulum unfolded protein response"/>
    <property type="evidence" value="ECO:0007669"/>
    <property type="project" value="InterPro"/>
</dbReference>
<evidence type="ECO:0000313" key="3">
    <source>
        <dbReference type="Proteomes" id="UP000078348"/>
    </source>
</evidence>
<gene>
    <name evidence="2" type="ORF">AV274_6118</name>
</gene>
<reference evidence="2 3" key="1">
    <citation type="submission" date="2016-05" db="EMBL/GenBank/DDBJ databases">
        <title>Nuclear genome of Blastocystis sp. subtype 1 NandII.</title>
        <authorList>
            <person name="Gentekaki E."/>
            <person name="Curtis B."/>
            <person name="Stairs C."/>
            <person name="Eme L."/>
            <person name="Herman E."/>
            <person name="Klimes V."/>
            <person name="Arias M.C."/>
            <person name="Elias M."/>
            <person name="Hilliou F."/>
            <person name="Klute M."/>
            <person name="Malik S.-B."/>
            <person name="Pightling A."/>
            <person name="Rachubinski R."/>
            <person name="Salas D."/>
            <person name="Schlacht A."/>
            <person name="Suga H."/>
            <person name="Archibald J."/>
            <person name="Ball S.G."/>
            <person name="Clark G."/>
            <person name="Dacks J."/>
            <person name="Van Der Giezen M."/>
            <person name="Tsaousis A."/>
            <person name="Roger A."/>
        </authorList>
    </citation>
    <scope>NUCLEOTIDE SEQUENCE [LARGE SCALE GENOMIC DNA]</scope>
    <source>
        <strain evidence="3">ATCC 50177 / NandII</strain>
    </source>
</reference>
<dbReference type="InterPro" id="IPR009011">
    <property type="entry name" value="Man6P_isomerase_rcpt-bd_dom_sf"/>
</dbReference>
<dbReference type="GO" id="GO:0005788">
    <property type="term" value="C:endoplasmic reticulum lumen"/>
    <property type="evidence" value="ECO:0007669"/>
    <property type="project" value="TreeGrafter"/>
</dbReference>
<sequence length="286" mass="33227">MADKHGHLDHQEENVVIPYDSFHSSAVWNGKDLVYFSSISNDTTISIDNQICPHFAHSHFGYVSCDSCKSKLGYFIHKMDEEDEEEMDEEEDYSDYDEEDIKDMMAPIENMEEHLRNAFKNRPPLIRTTGYWSYKYNHLDSVRQFHNKVKGNAEDLDLEWSLGDFLENQEGRYGLDITTKPPTPYFAYSYVNGQNCDEIHAPRETEVRFQPCDQKNVISIMSVEETTLCRYVICVCVPSLNPPPVKRKEGFYALALDAVVPDSDVRYQRLMKSDIFRNSIADEEEL</sequence>
<organism evidence="2 3">
    <name type="scientific">Blastocystis sp. subtype 1 (strain ATCC 50177 / NandII)</name>
    <dbReference type="NCBI Taxonomy" id="478820"/>
    <lineage>
        <taxon>Eukaryota</taxon>
        <taxon>Sar</taxon>
        <taxon>Stramenopiles</taxon>
        <taxon>Bigyra</taxon>
        <taxon>Opalozoa</taxon>
        <taxon>Opalinata</taxon>
        <taxon>Blastocystidae</taxon>
        <taxon>Blastocystis</taxon>
    </lineage>
</organism>
<keyword evidence="3" id="KW-1185">Reference proteome</keyword>
<proteinExistence type="predicted"/>
<dbReference type="Proteomes" id="UP000078348">
    <property type="component" value="Unassembled WGS sequence"/>
</dbReference>
<dbReference type="STRING" id="478820.A0A196S574"/>
<dbReference type="AlphaFoldDB" id="A0A196S574"/>
<dbReference type="InterPro" id="IPR012913">
    <property type="entry name" value="OS9-like_dom"/>
</dbReference>